<keyword evidence="2" id="KW-1185">Reference proteome</keyword>
<gene>
    <name evidence="1" type="ORF">GCM10023226_12010</name>
</gene>
<reference evidence="2" key="1">
    <citation type="journal article" date="2019" name="Int. J. Syst. Evol. Microbiol.">
        <title>The Global Catalogue of Microorganisms (GCM) 10K type strain sequencing project: providing services to taxonomists for standard genome sequencing and annotation.</title>
        <authorList>
            <consortium name="The Broad Institute Genomics Platform"/>
            <consortium name="The Broad Institute Genome Sequencing Center for Infectious Disease"/>
            <person name="Wu L."/>
            <person name="Ma J."/>
        </authorList>
    </citation>
    <scope>NUCLEOTIDE SEQUENCE [LARGE SCALE GENOMIC DNA]</scope>
    <source>
        <strain evidence="2">JCM 18127</strain>
    </source>
</reference>
<sequence length="411" mass="45562">MSRPETLSRAQARRVALAAQGFCDPPHTVPTLRTLQRTVERTGVLQVDSVNVLQRAHYMPLYARMGPYETSLLPRAAERPPRRLVEYWAHVQALMPVELWPVMAHRMADYRERRGKWGGGDDPALAARLLAEVTARGASTARDLDDGAPKESGHWGWNWSQARRGLDYLYSSGQLAIAGRTRSFEVVYDLPERVLPAAVLAQPTPTRVEADVELVRRAAASHGVASVRCLADYYRMGTRPTAAAVEVLVETGELTPVRVEGWARPAYLHHAARLPRRVPARTVLSPFDPVVWLRERTEALFDFHYRIEIYVPAHRRVHGYYVLPFLLGDRLVARVDLKADRTTGLLLVPGAFAEPTATETSPGESVLHLAAELRRLAGWLGLHDVVVGDRGDLAAPLAVALRAGAQTLPPP</sequence>
<proteinExistence type="predicted"/>
<name>A0ABP8W216_9ACTN</name>
<protein>
    <submittedName>
        <fullName evidence="1">Winged helix-turn-helix domain-containing protein</fullName>
    </submittedName>
</protein>
<evidence type="ECO:0000313" key="2">
    <source>
        <dbReference type="Proteomes" id="UP001500621"/>
    </source>
</evidence>
<dbReference type="PANTHER" id="PTHR30528:SF0">
    <property type="entry name" value="CYTOPLASMIC PROTEIN"/>
    <property type="match status" value="1"/>
</dbReference>
<dbReference type="EMBL" id="BAABIM010000001">
    <property type="protein sequence ID" value="GAA4676392.1"/>
    <property type="molecule type" value="Genomic_DNA"/>
</dbReference>
<evidence type="ECO:0000313" key="1">
    <source>
        <dbReference type="EMBL" id="GAA4676392.1"/>
    </source>
</evidence>
<dbReference type="RefSeq" id="WP_345263644.1">
    <property type="nucleotide sequence ID" value="NZ_BAABIM010000001.1"/>
</dbReference>
<dbReference type="InterPro" id="IPR009351">
    <property type="entry name" value="AlkZ-like"/>
</dbReference>
<dbReference type="PANTHER" id="PTHR30528">
    <property type="entry name" value="CYTOPLASMIC PROTEIN"/>
    <property type="match status" value="1"/>
</dbReference>
<dbReference type="Proteomes" id="UP001500621">
    <property type="component" value="Unassembled WGS sequence"/>
</dbReference>
<comment type="caution">
    <text evidence="1">The sequence shown here is derived from an EMBL/GenBank/DDBJ whole genome shotgun (WGS) entry which is preliminary data.</text>
</comment>
<accession>A0ABP8W216</accession>
<organism evidence="1 2">
    <name type="scientific">Nocardioides nanhaiensis</name>
    <dbReference type="NCBI Taxonomy" id="1476871"/>
    <lineage>
        <taxon>Bacteria</taxon>
        <taxon>Bacillati</taxon>
        <taxon>Actinomycetota</taxon>
        <taxon>Actinomycetes</taxon>
        <taxon>Propionibacteriales</taxon>
        <taxon>Nocardioidaceae</taxon>
        <taxon>Nocardioides</taxon>
    </lineage>
</organism>
<dbReference type="Pfam" id="PF06224">
    <property type="entry name" value="AlkZ-like"/>
    <property type="match status" value="1"/>
</dbReference>